<dbReference type="Gene3D" id="1.20.1280.50">
    <property type="match status" value="1"/>
</dbReference>
<reference evidence="5 6" key="1">
    <citation type="submission" date="2013-05" db="EMBL/GenBank/DDBJ databases">
        <title>Draft genome of the parasitic nematode Anyclostoma ceylanicum.</title>
        <authorList>
            <person name="Mitreva M."/>
        </authorList>
    </citation>
    <scope>NUCLEOTIDE SEQUENCE [LARGE SCALE GENOMIC DNA]</scope>
</reference>
<evidence type="ECO:0000313" key="5">
    <source>
        <dbReference type="EMBL" id="EPB78047.1"/>
    </source>
</evidence>
<proteinExistence type="predicted"/>
<evidence type="ECO:0000256" key="2">
    <source>
        <dbReference type="ARBA" id="ARBA00022737"/>
    </source>
</evidence>
<name>A0A0D6MBV6_9BILA</name>
<dbReference type="PROSITE" id="PS50181">
    <property type="entry name" value="FBOX"/>
    <property type="match status" value="1"/>
</dbReference>
<keyword evidence="1" id="KW-0433">Leucine-rich repeat</keyword>
<keyword evidence="3" id="KW-0833">Ubl conjugation pathway</keyword>
<keyword evidence="2" id="KW-0677">Repeat</keyword>
<dbReference type="FunFam" id="3.80.10.10:FF:000042">
    <property type="entry name" value="F-box/LRR-repeat protein 20 isoform 2"/>
    <property type="match status" value="1"/>
</dbReference>
<accession>A0A0D6MBV6</accession>
<dbReference type="Pfam" id="PF25372">
    <property type="entry name" value="DUF7885"/>
    <property type="match status" value="1"/>
</dbReference>
<evidence type="ECO:0000259" key="4">
    <source>
        <dbReference type="PROSITE" id="PS50181"/>
    </source>
</evidence>
<dbReference type="InterPro" id="IPR006553">
    <property type="entry name" value="Leu-rich_rpt_Cys-con_subtyp"/>
</dbReference>
<dbReference type="InterPro" id="IPR001611">
    <property type="entry name" value="Leu-rich_rpt"/>
</dbReference>
<evidence type="ECO:0000256" key="1">
    <source>
        <dbReference type="ARBA" id="ARBA00022614"/>
    </source>
</evidence>
<dbReference type="GO" id="GO:0019005">
    <property type="term" value="C:SCF ubiquitin ligase complex"/>
    <property type="evidence" value="ECO:0007669"/>
    <property type="project" value="TreeGrafter"/>
</dbReference>
<dbReference type="AlphaFoldDB" id="A0A0D6MBV6"/>
<dbReference type="InterPro" id="IPR057207">
    <property type="entry name" value="FBXL15_LRR"/>
</dbReference>
<dbReference type="GO" id="GO:0031146">
    <property type="term" value="P:SCF-dependent proteasomal ubiquitin-dependent protein catabolic process"/>
    <property type="evidence" value="ECO:0007669"/>
    <property type="project" value="TreeGrafter"/>
</dbReference>
<evidence type="ECO:0000313" key="6">
    <source>
        <dbReference type="Proteomes" id="UP000054495"/>
    </source>
</evidence>
<evidence type="ECO:0000256" key="3">
    <source>
        <dbReference type="ARBA" id="ARBA00022786"/>
    </source>
</evidence>
<dbReference type="Pfam" id="PF13516">
    <property type="entry name" value="LRR_6"/>
    <property type="match status" value="2"/>
</dbReference>
<protein>
    <submittedName>
        <fullName evidence="5">Leucine Rich repeat-containing domain protein</fullName>
    </submittedName>
</protein>
<dbReference type="InterPro" id="IPR001810">
    <property type="entry name" value="F-box_dom"/>
</dbReference>
<dbReference type="PANTHER" id="PTHR13318">
    <property type="entry name" value="PARTNER OF PAIRED, ISOFORM B-RELATED"/>
    <property type="match status" value="1"/>
</dbReference>
<dbReference type="SMART" id="SM00367">
    <property type="entry name" value="LRR_CC"/>
    <property type="match status" value="11"/>
</dbReference>
<feature type="domain" description="F-box" evidence="4">
    <location>
        <begin position="60"/>
        <end position="106"/>
    </location>
</feature>
<dbReference type="EMBL" id="KE124822">
    <property type="protein sequence ID" value="EPB78047.1"/>
    <property type="molecule type" value="Genomic_DNA"/>
</dbReference>
<dbReference type="SUPFAM" id="SSF52047">
    <property type="entry name" value="RNI-like"/>
    <property type="match status" value="2"/>
</dbReference>
<organism evidence="5 6">
    <name type="scientific">Ancylostoma ceylanicum</name>
    <dbReference type="NCBI Taxonomy" id="53326"/>
    <lineage>
        <taxon>Eukaryota</taxon>
        <taxon>Metazoa</taxon>
        <taxon>Ecdysozoa</taxon>
        <taxon>Nematoda</taxon>
        <taxon>Chromadorea</taxon>
        <taxon>Rhabditida</taxon>
        <taxon>Rhabditina</taxon>
        <taxon>Rhabditomorpha</taxon>
        <taxon>Strongyloidea</taxon>
        <taxon>Ancylostomatidae</taxon>
        <taxon>Ancylostomatinae</taxon>
        <taxon>Ancylostoma</taxon>
    </lineage>
</organism>
<keyword evidence="6" id="KW-1185">Reference proteome</keyword>
<sequence length="515" mass="57799">MSGARLRDINIHDMEVDRRGTSSRRGKRLAAQSKTHPTIQAKQNQMYLITTLAPAPSEQALINKVLPKELILRIFSYLDMKTLCRCAQTCRLWNVLALDGSNWQRVDLFTFQKDVKAATVENLARRCGGFLKKLSLKGCENIQDSALRSFTAKCANIEHLSLYKCKRVTDATCENLGRHCHKLVHLNLENCTAITDRALRYISDGCPNLQYLNISWCDNIQDKGISMVLNGCKNLTTLIMKGCEGANDETVAHIARGCPHLQYLCLSNCTQITDRSLISLSQGCKMLTDIELSGCSLLSDAGFTQLARHCKSLTRMDLEDCSLITDATIHSLSTNCNNLSELSLSHCELITDESIHCLCTNNKDKLQVLELDNCPQITDSALSHMRHARALKRIDLYDCQNVSKEAIQRFKSLSHCELITDESIHCLCTNNKDKLQVLELDNCPQITDSALSHMRHARALKRIDLYDCQNVSKEAIQRFKHHRPHVEIHAYFAPATPPANPSTARAGLCRCCAIL</sequence>
<dbReference type="PANTHER" id="PTHR13318:SF165">
    <property type="entry name" value="F-BOX_LRR-REPEAT PROTEIN FBXL-1"/>
    <property type="match status" value="1"/>
</dbReference>
<dbReference type="InterPro" id="IPR032675">
    <property type="entry name" value="LRR_dom_sf"/>
</dbReference>
<dbReference type="Proteomes" id="UP000054495">
    <property type="component" value="Unassembled WGS sequence"/>
</dbReference>
<dbReference type="Gene3D" id="3.80.10.10">
    <property type="entry name" value="Ribonuclease Inhibitor"/>
    <property type="match status" value="3"/>
</dbReference>
<dbReference type="SMART" id="SM00256">
    <property type="entry name" value="FBOX"/>
    <property type="match status" value="1"/>
</dbReference>
<dbReference type="CDD" id="cd22115">
    <property type="entry name" value="F-box_FBXL2-like"/>
    <property type="match status" value="1"/>
</dbReference>
<dbReference type="Pfam" id="PF12937">
    <property type="entry name" value="F-box-like"/>
    <property type="match status" value="1"/>
</dbReference>
<gene>
    <name evidence="5" type="ORF">ANCCEY_02896</name>
</gene>